<organism evidence="2 3">
    <name type="scientific">Schleiferia thermophila</name>
    <dbReference type="NCBI Taxonomy" id="884107"/>
    <lineage>
        <taxon>Bacteria</taxon>
        <taxon>Pseudomonadati</taxon>
        <taxon>Bacteroidota</taxon>
        <taxon>Flavobacteriia</taxon>
        <taxon>Flavobacteriales</taxon>
        <taxon>Schleiferiaceae</taxon>
        <taxon>Schleiferia</taxon>
    </lineage>
</organism>
<comment type="caution">
    <text evidence="2">The sequence shown here is derived from an EMBL/GenBank/DDBJ whole genome shotgun (WGS) entry which is preliminary data.</text>
</comment>
<dbReference type="EMBL" id="QPJS01000001">
    <property type="protein sequence ID" value="RCX05684.1"/>
    <property type="molecule type" value="Genomic_DNA"/>
</dbReference>
<sequence length="309" mass="36228">MINNKILRYGKKFALLRRFFKHSLSLLFPIVKIYYKFPKVESVFDTLQKIKKDKLSIVRFGDGEILYLVDRLDLPFQKFDKRLAKVFIDILKNDYDGLLVGLPIGYSNIDTLSGEVKVFWKSQIVWNYGRFKKYLNLNKQYSNASITRLTYGFNKDYSERGFNLWKEILRGQRVLIIEGEKTRFGVGNDLLSGFKKIDRIIAPKHNAFYKCDEIIDYVTKNHGHNDLIIVALGPAAKFLVFELFKKGFRCLDVGNLDIEYEWYLRDCYKERQLIPGKYTSEVKGGREVGDHPDSEAFDQYKREIVASFL</sequence>
<evidence type="ECO:0000313" key="3">
    <source>
        <dbReference type="Proteomes" id="UP000253517"/>
    </source>
</evidence>
<dbReference type="AlphaFoldDB" id="A0A369AE27"/>
<accession>A0A369AE27</accession>
<protein>
    <submittedName>
        <fullName evidence="2">Glycosyltransferase family protein</fullName>
    </submittedName>
</protein>
<keyword evidence="3" id="KW-1185">Reference proteome</keyword>
<proteinExistence type="predicted"/>
<dbReference type="InterPro" id="IPR014869">
    <property type="entry name" value="GT-D"/>
</dbReference>
<dbReference type="Pfam" id="PF08759">
    <property type="entry name" value="GT-D"/>
    <property type="match status" value="1"/>
</dbReference>
<keyword evidence="2" id="KW-0808">Transferase</keyword>
<dbReference type="Proteomes" id="UP000253517">
    <property type="component" value="Unassembled WGS sequence"/>
</dbReference>
<dbReference type="GO" id="GO:0016740">
    <property type="term" value="F:transferase activity"/>
    <property type="evidence" value="ECO:0007669"/>
    <property type="project" value="UniProtKB-KW"/>
</dbReference>
<evidence type="ECO:0000259" key="1">
    <source>
        <dbReference type="Pfam" id="PF08759"/>
    </source>
</evidence>
<reference evidence="2 3" key="1">
    <citation type="submission" date="2018-07" db="EMBL/GenBank/DDBJ databases">
        <title>Genomic Encyclopedia of Type Strains, Phase IV (KMG-IV): sequencing the most valuable type-strain genomes for metagenomic binning, comparative biology and taxonomic classification.</title>
        <authorList>
            <person name="Goeker M."/>
        </authorList>
    </citation>
    <scope>NUCLEOTIDE SEQUENCE [LARGE SCALE GENOMIC DNA]</scope>
    <source>
        <strain evidence="2 3">DSM 21410</strain>
    </source>
</reference>
<gene>
    <name evidence="2" type="ORF">DES35_101972</name>
</gene>
<name>A0A369AE27_9FLAO</name>
<evidence type="ECO:0000313" key="2">
    <source>
        <dbReference type="EMBL" id="RCX05684.1"/>
    </source>
</evidence>
<feature type="domain" description="Glycosyltransferase GT-D fold" evidence="1">
    <location>
        <begin position="57"/>
        <end position="281"/>
    </location>
</feature>
<dbReference type="RefSeq" id="WP_125039324.1">
    <property type="nucleotide sequence ID" value="NZ_BHZF01000001.1"/>
</dbReference>